<dbReference type="SUPFAM" id="SSF52540">
    <property type="entry name" value="P-loop containing nucleoside triphosphate hydrolases"/>
    <property type="match status" value="1"/>
</dbReference>
<name>A0A0S4UQB8_RALSL</name>
<dbReference type="Pfam" id="PF13558">
    <property type="entry name" value="SbcC_Walker_B"/>
    <property type="match status" value="1"/>
</dbReference>
<dbReference type="EMBL" id="LN899823">
    <property type="protein sequence ID" value="CUV24181.1"/>
    <property type="molecule type" value="Genomic_DNA"/>
</dbReference>
<evidence type="ECO:0008006" key="5">
    <source>
        <dbReference type="Google" id="ProtNLM"/>
    </source>
</evidence>
<evidence type="ECO:0000256" key="1">
    <source>
        <dbReference type="SAM" id="Coils"/>
    </source>
</evidence>
<evidence type="ECO:0000313" key="3">
    <source>
        <dbReference type="EMBL" id="CUV24181.1"/>
    </source>
</evidence>
<protein>
    <recommendedName>
        <fullName evidence="5">TIGR02680 family protein</fullName>
    </recommendedName>
</protein>
<feature type="compositionally biased region" description="Basic and acidic residues" evidence="2">
    <location>
        <begin position="345"/>
        <end position="362"/>
    </location>
</feature>
<evidence type="ECO:0000256" key="2">
    <source>
        <dbReference type="SAM" id="MobiDB-lite"/>
    </source>
</evidence>
<gene>
    <name evidence="3" type="ORF">RUN1744_v1_580045</name>
    <name evidence="4" type="ORF">TF3108_v1_840058</name>
</gene>
<dbReference type="NCBIfam" id="TIGR02680">
    <property type="entry name" value="TIGR02680 family protein"/>
    <property type="match status" value="1"/>
</dbReference>
<feature type="region of interest" description="Disordered" evidence="2">
    <location>
        <begin position="343"/>
        <end position="402"/>
    </location>
</feature>
<dbReference type="EMBL" id="LN899826">
    <property type="protein sequence ID" value="CUV41713.1"/>
    <property type="molecule type" value="Genomic_DNA"/>
</dbReference>
<feature type="region of interest" description="Disordered" evidence="2">
    <location>
        <begin position="462"/>
        <end position="498"/>
    </location>
</feature>
<organism evidence="3">
    <name type="scientific">Ralstonia solanacearum</name>
    <name type="common">Pseudomonas solanacearum</name>
    <dbReference type="NCBI Taxonomy" id="305"/>
    <lineage>
        <taxon>Bacteria</taxon>
        <taxon>Pseudomonadati</taxon>
        <taxon>Pseudomonadota</taxon>
        <taxon>Betaproteobacteria</taxon>
        <taxon>Burkholderiales</taxon>
        <taxon>Burkholderiaceae</taxon>
        <taxon>Ralstonia</taxon>
        <taxon>Ralstonia solanacearum species complex</taxon>
    </lineage>
</organism>
<dbReference type="InterPro" id="IPR027417">
    <property type="entry name" value="P-loop_NTPase"/>
</dbReference>
<feature type="coiled-coil region" evidence="1">
    <location>
        <begin position="562"/>
        <end position="592"/>
    </location>
</feature>
<dbReference type="Gene3D" id="3.40.50.300">
    <property type="entry name" value="P-loop containing nucleotide triphosphate hydrolases"/>
    <property type="match status" value="1"/>
</dbReference>
<feature type="compositionally biased region" description="Basic and acidic residues" evidence="2">
    <location>
        <begin position="489"/>
        <end position="498"/>
    </location>
</feature>
<keyword evidence="1" id="KW-0175">Coiled coil</keyword>
<sequence>MTDTRSPALPIPTLTRWQPLRLGLVELFHYDSEEFWFRDGRLLLRGNNGTGKSKVLSLTLPFLFDAYLKPSRIEPDGDASKKMAWNLLLGRHERRIGYAWVEFGRVDEDGRHHYLTLGSGLSAVAARGQVDTWFFMLDERRINQDFWLMSPTRVVLTRDRLREALQDCGQFFDTAAPYRRAVDERLFRLGSTRYAALIDTLIQLRQPQLSKKPDEASLSNALTEALPPISNDLLADVADALNQLEEYRRELEEYEALERAVGQFNQRYQRYAATQARRQARNLRTAQTGFDNASRELNAAREALETTQAEEQHADQAWRQADTVLTTNRTRLEELQNDPAMADAKTLEKADADSRQRRKEANTARQTCYDMQTRLERERQATRTRAQRAEHAGRALAESREDAVQAAERAGLAPAYSANPLACADAHTLQPLALDTARQDLRRASIERREQVALLLRRCDETDHAEQTHARAQTQHDERADEAETAAAQREEADTAVDRQGHTLLDAWQRYLDGLRQLHCPDGADALEALAPWTVSLQGDNPARTALHRAQQAASLRLARRQAALQNDRHALEQERDTLRDERARLEQGEDTMPQPPHWRAPDVRAVRAGAPLWQLVDFHPGTSAADCAGLEAALQASGLLDAWVTPNGMLQDSDGSHAQLPHDAQWLTRERQPQSLAAWLRPAEAASDAPPRVDPTVVQRLLEGVACGAEDNPAAEAWIAPTGRFRLGALAGVWHKPGAEFIGYAARCAARERRQHEIDARLEAIDAALTLLAQDFAQLDADQREAADEWQCAPSDDSLRAAHVEAVSRAREFDMARQRLEHTDRLLRAAAEQWEQARTILERDAEDLTLPPARDALRAIDQALQMFGDCLHTLAVVVRELRDAQTEHAEQLQREQQAESDARHALEQSAEREALADEAGIRLETLRASVGARVEELQQRLSDARGAVTSGETELRQRNDARRLAGEARARAEQKAEAADATLVERTTARQHAVGQLQGFSATGLLVTALPDAELPSMHAPWTIEPALALARRTEQALLHVKDDDEAWNRVQNQVSQDYTELGRALAALSHQAQAETNDFGLVVSIIYQNRPERPDQLSARLAGEISQRRELLTAGERQVLENHLQAEIASAVQKLLRDAERQVKAINDELDKRPTSTGVRFRLQWETLPEGADGAPVGLEAARRRLLNTSTDLWSAEDRRVVGEMLQQRVAAERSRADADQGGSLLDQLARALDYRRWHRFRVQRWDGQWRPLSGPASSGERALGLTVPLFAAVSSYYTQESYAHAPRLVLLDEVFAGIDDAARAHCWALIREFDLDFVVTSEREWACSAELPGVAIAQLQRHEGIDAVHVSRWTWDGRNRRREDDPNRRFPNA</sequence>
<proteinExistence type="predicted"/>
<evidence type="ECO:0000313" key="4">
    <source>
        <dbReference type="EMBL" id="CUV41713.1"/>
    </source>
</evidence>
<feature type="region of interest" description="Disordered" evidence="2">
    <location>
        <begin position="889"/>
        <end position="912"/>
    </location>
</feature>
<feature type="compositionally biased region" description="Basic and acidic residues" evidence="2">
    <location>
        <begin position="462"/>
        <end position="479"/>
    </location>
</feature>
<dbReference type="InterPro" id="IPR013496">
    <property type="entry name" value="CHP02680"/>
</dbReference>
<reference evidence="3" key="1">
    <citation type="submission" date="2015-10" db="EMBL/GenBank/DDBJ databases">
        <authorList>
            <person name="Gilbert D.G."/>
        </authorList>
    </citation>
    <scope>NUCLEOTIDE SEQUENCE</scope>
    <source>
        <strain evidence="3">Phyl III-seqv23</strain>
    </source>
</reference>
<feature type="compositionally biased region" description="Basic and acidic residues" evidence="2">
    <location>
        <begin position="373"/>
        <end position="402"/>
    </location>
</feature>
<accession>A0A0S4UQB8</accession>
<feature type="coiled-coil region" evidence="1">
    <location>
        <begin position="230"/>
        <end position="317"/>
    </location>
</feature>